<evidence type="ECO:0000256" key="6">
    <source>
        <dbReference type="ARBA" id="ARBA00044228"/>
    </source>
</evidence>
<organism evidence="8 9">
    <name type="scientific">Tetracentron sinense</name>
    <name type="common">Spur-leaf</name>
    <dbReference type="NCBI Taxonomy" id="13715"/>
    <lineage>
        <taxon>Eukaryota</taxon>
        <taxon>Viridiplantae</taxon>
        <taxon>Streptophyta</taxon>
        <taxon>Embryophyta</taxon>
        <taxon>Tracheophyta</taxon>
        <taxon>Spermatophyta</taxon>
        <taxon>Magnoliopsida</taxon>
        <taxon>Trochodendrales</taxon>
        <taxon>Trochodendraceae</taxon>
        <taxon>Tetracentron</taxon>
    </lineage>
</organism>
<evidence type="ECO:0000313" key="9">
    <source>
        <dbReference type="Proteomes" id="UP000655225"/>
    </source>
</evidence>
<dbReference type="Proteomes" id="UP000655225">
    <property type="component" value="Unassembled WGS sequence"/>
</dbReference>
<dbReference type="GO" id="GO:0005851">
    <property type="term" value="C:eukaryotic translation initiation factor 2B complex"/>
    <property type="evidence" value="ECO:0007669"/>
    <property type="project" value="TreeGrafter"/>
</dbReference>
<dbReference type="PANTHER" id="PTHR45859:SF1">
    <property type="entry name" value="TRANSLATION INITIATION FACTOR EIF-2B SUBUNIT BETA"/>
    <property type="match status" value="1"/>
</dbReference>
<evidence type="ECO:0000256" key="7">
    <source>
        <dbReference type="RuleBase" id="RU003814"/>
    </source>
</evidence>
<comment type="caution">
    <text evidence="8">The sequence shown here is derived from an EMBL/GenBank/DDBJ whole genome shotgun (WGS) entry which is preliminary data.</text>
</comment>
<comment type="similarity">
    <text evidence="1 7">Belongs to the eIF-2B alpha/beta/delta subunits family.</text>
</comment>
<gene>
    <name evidence="8" type="ORF">HHK36_019604</name>
</gene>
<reference evidence="8 9" key="1">
    <citation type="submission" date="2020-04" db="EMBL/GenBank/DDBJ databases">
        <title>Plant Genome Project.</title>
        <authorList>
            <person name="Zhang R.-G."/>
        </authorList>
    </citation>
    <scope>NUCLEOTIDE SEQUENCE [LARGE SCALE GENOMIC DNA]</scope>
    <source>
        <strain evidence="8">YNK0</strain>
        <tissue evidence="8">Leaf</tissue>
    </source>
</reference>
<evidence type="ECO:0000256" key="5">
    <source>
        <dbReference type="ARBA" id="ARBA00044122"/>
    </source>
</evidence>
<dbReference type="Pfam" id="PF01008">
    <property type="entry name" value="IF-2B"/>
    <property type="match status" value="1"/>
</dbReference>
<dbReference type="InterPro" id="IPR000649">
    <property type="entry name" value="IF-2B-related"/>
</dbReference>
<keyword evidence="4" id="KW-0648">Protein biosynthesis</keyword>
<dbReference type="InterPro" id="IPR037171">
    <property type="entry name" value="NagB/RpiA_transferase-like"/>
</dbReference>
<evidence type="ECO:0000313" key="8">
    <source>
        <dbReference type="EMBL" id="KAF8395654.1"/>
    </source>
</evidence>
<dbReference type="GO" id="GO:0003743">
    <property type="term" value="F:translation initiation factor activity"/>
    <property type="evidence" value="ECO:0007669"/>
    <property type="project" value="UniProtKB-KW"/>
</dbReference>
<keyword evidence="9" id="KW-1185">Reference proteome</keyword>
<accession>A0A834YU47</accession>
<keyword evidence="3" id="KW-0396">Initiation factor</keyword>
<keyword evidence="2" id="KW-0963">Cytoplasm</keyword>
<name>A0A834YU47_TETSI</name>
<protein>
    <recommendedName>
        <fullName evidence="5">Translation initiation factor eIF2B subunit beta</fullName>
    </recommendedName>
    <alternativeName>
        <fullName evidence="6">eIF2B GDP-GTP exchange factor subunit beta</fullName>
    </alternativeName>
</protein>
<dbReference type="PANTHER" id="PTHR45859">
    <property type="entry name" value="TRANSLATION INITIATION FACTOR EIF-2B SUBUNIT BETA"/>
    <property type="match status" value="1"/>
</dbReference>
<dbReference type="GO" id="GO:0005085">
    <property type="term" value="F:guanyl-nucleotide exchange factor activity"/>
    <property type="evidence" value="ECO:0007669"/>
    <property type="project" value="TreeGrafter"/>
</dbReference>
<dbReference type="OrthoDB" id="269919at2759"/>
<evidence type="ECO:0000256" key="1">
    <source>
        <dbReference type="ARBA" id="ARBA00007251"/>
    </source>
</evidence>
<evidence type="ECO:0000256" key="2">
    <source>
        <dbReference type="ARBA" id="ARBA00022490"/>
    </source>
</evidence>
<dbReference type="InterPro" id="IPR051855">
    <property type="entry name" value="eIF2B_beta_subunit"/>
</dbReference>
<evidence type="ECO:0000256" key="3">
    <source>
        <dbReference type="ARBA" id="ARBA00022540"/>
    </source>
</evidence>
<evidence type="ECO:0000256" key="4">
    <source>
        <dbReference type="ARBA" id="ARBA00022917"/>
    </source>
</evidence>
<dbReference type="EMBL" id="JABCRI010000013">
    <property type="protein sequence ID" value="KAF8395654.1"/>
    <property type="molecule type" value="Genomic_DNA"/>
</dbReference>
<dbReference type="OMA" id="IDSCHEQ"/>
<proteinExistence type="inferred from homology"/>
<dbReference type="AlphaFoldDB" id="A0A834YU47"/>
<dbReference type="SUPFAM" id="SSF100950">
    <property type="entry name" value="NagB/RpiA/CoA transferase-like"/>
    <property type="match status" value="1"/>
</dbReference>
<sequence>MPDIHALVNEFVIKLKRRKVEGSHATARQTAELLRSAISQQRLPYRNQAGALIDAVNAVGEQLISANPVELAVGNIVRRVLHIIREEDLSLSTTAIGGLSLAAGSDDEDDVDRDDQSVLSAVAVAAASRNTLRPPSLHTLLEDVPDSAAVPHTSSSGGDSEGKSKFFDELVRLGFWQYFLNGIVAYCVRISVNLKGSSIISADKSSRSRKLKHDVIEAVNELIQDIDTCHEQIAEQAVEHIHQKYSLFTLNLLLSLLSCFSALENIFRNIVCPHMGSNDLWELHIKVLS</sequence>